<evidence type="ECO:0000313" key="3">
    <source>
        <dbReference type="EMBL" id="EQD65619.1"/>
    </source>
</evidence>
<feature type="domain" description="HAMP" evidence="2">
    <location>
        <begin position="2"/>
        <end position="54"/>
    </location>
</feature>
<dbReference type="EMBL" id="AUZX01006071">
    <property type="protein sequence ID" value="EQD65619.1"/>
    <property type="molecule type" value="Genomic_DNA"/>
</dbReference>
<dbReference type="SMART" id="SM00091">
    <property type="entry name" value="PAS"/>
    <property type="match status" value="1"/>
</dbReference>
<gene>
    <name evidence="3" type="ORF">B1A_08503</name>
</gene>
<dbReference type="SMART" id="SM00304">
    <property type="entry name" value="HAMP"/>
    <property type="match status" value="1"/>
</dbReference>
<feature type="non-terminal residue" evidence="3">
    <location>
        <position position="1"/>
    </location>
</feature>
<dbReference type="SUPFAM" id="SSF55785">
    <property type="entry name" value="PYP-like sensor domain (PAS domain)"/>
    <property type="match status" value="1"/>
</dbReference>
<reference evidence="3" key="1">
    <citation type="submission" date="2013-08" db="EMBL/GenBank/DDBJ databases">
        <authorList>
            <person name="Mendez C."/>
            <person name="Richter M."/>
            <person name="Ferrer M."/>
            <person name="Sanchez J."/>
        </authorList>
    </citation>
    <scope>NUCLEOTIDE SEQUENCE</scope>
</reference>
<dbReference type="Gene3D" id="6.10.340.10">
    <property type="match status" value="1"/>
</dbReference>
<sequence length="117" mass="12863">GRRVHQAAEALTRSAQRIGQGDYARPVEAYSQDGLGELEQAMERMRARLRHSTINKDYLRSVLNSMADAVFLTSPDGVIKTANAAACKMLGFSEEELLGRGVASLLEEHARADFDLL</sequence>
<feature type="domain" description="PAS" evidence="1">
    <location>
        <begin position="55"/>
        <end position="100"/>
    </location>
</feature>
<dbReference type="InterPro" id="IPR035965">
    <property type="entry name" value="PAS-like_dom_sf"/>
</dbReference>
<dbReference type="SUPFAM" id="SSF158472">
    <property type="entry name" value="HAMP domain-like"/>
    <property type="match status" value="1"/>
</dbReference>
<dbReference type="InterPro" id="IPR000014">
    <property type="entry name" value="PAS"/>
</dbReference>
<dbReference type="Gene3D" id="3.30.450.20">
    <property type="entry name" value="PAS domain"/>
    <property type="match status" value="1"/>
</dbReference>
<dbReference type="GO" id="GO:0006355">
    <property type="term" value="P:regulation of DNA-templated transcription"/>
    <property type="evidence" value="ECO:0007669"/>
    <property type="project" value="InterPro"/>
</dbReference>
<protein>
    <submittedName>
        <fullName evidence="3">HAMP linker domain protein</fullName>
    </submittedName>
</protein>
<organism evidence="3">
    <name type="scientific">mine drainage metagenome</name>
    <dbReference type="NCBI Taxonomy" id="410659"/>
    <lineage>
        <taxon>unclassified sequences</taxon>
        <taxon>metagenomes</taxon>
        <taxon>ecological metagenomes</taxon>
    </lineage>
</organism>
<dbReference type="Pfam" id="PF00989">
    <property type="entry name" value="PAS"/>
    <property type="match status" value="1"/>
</dbReference>
<evidence type="ECO:0000259" key="1">
    <source>
        <dbReference type="PROSITE" id="PS50112"/>
    </source>
</evidence>
<name>T1CH89_9ZZZZ</name>
<dbReference type="CDD" id="cd06225">
    <property type="entry name" value="HAMP"/>
    <property type="match status" value="1"/>
</dbReference>
<dbReference type="PROSITE" id="PS50885">
    <property type="entry name" value="HAMP"/>
    <property type="match status" value="1"/>
</dbReference>
<comment type="caution">
    <text evidence="3">The sequence shown here is derived from an EMBL/GenBank/DDBJ whole genome shotgun (WGS) entry which is preliminary data.</text>
</comment>
<dbReference type="CDD" id="cd00130">
    <property type="entry name" value="PAS"/>
    <property type="match status" value="1"/>
</dbReference>
<accession>T1CH89</accession>
<dbReference type="PROSITE" id="PS50112">
    <property type="entry name" value="PAS"/>
    <property type="match status" value="1"/>
</dbReference>
<dbReference type="GO" id="GO:0016020">
    <property type="term" value="C:membrane"/>
    <property type="evidence" value="ECO:0007669"/>
    <property type="project" value="InterPro"/>
</dbReference>
<proteinExistence type="predicted"/>
<feature type="non-terminal residue" evidence="3">
    <location>
        <position position="117"/>
    </location>
</feature>
<dbReference type="GO" id="GO:0007165">
    <property type="term" value="P:signal transduction"/>
    <property type="evidence" value="ECO:0007669"/>
    <property type="project" value="InterPro"/>
</dbReference>
<dbReference type="AlphaFoldDB" id="T1CH89"/>
<dbReference type="InterPro" id="IPR003660">
    <property type="entry name" value="HAMP_dom"/>
</dbReference>
<dbReference type="NCBIfam" id="TIGR00229">
    <property type="entry name" value="sensory_box"/>
    <property type="match status" value="1"/>
</dbReference>
<evidence type="ECO:0000259" key="2">
    <source>
        <dbReference type="PROSITE" id="PS50885"/>
    </source>
</evidence>
<dbReference type="InterPro" id="IPR013767">
    <property type="entry name" value="PAS_fold"/>
</dbReference>
<reference evidence="3" key="2">
    <citation type="journal article" date="2014" name="ISME J.">
        <title>Microbial stratification in low pH oxic and suboxic macroscopic growths along an acid mine drainage.</title>
        <authorList>
            <person name="Mendez-Garcia C."/>
            <person name="Mesa V."/>
            <person name="Sprenger R.R."/>
            <person name="Richter M."/>
            <person name="Diez M.S."/>
            <person name="Solano J."/>
            <person name="Bargiela R."/>
            <person name="Golyshina O.V."/>
            <person name="Manteca A."/>
            <person name="Ramos J.L."/>
            <person name="Gallego J.R."/>
            <person name="Llorente I."/>
            <person name="Martins Dos Santos V.A."/>
            <person name="Jensen O.N."/>
            <person name="Pelaez A.I."/>
            <person name="Sanchez J."/>
            <person name="Ferrer M."/>
        </authorList>
    </citation>
    <scope>NUCLEOTIDE SEQUENCE</scope>
</reference>
<dbReference type="Pfam" id="PF00672">
    <property type="entry name" value="HAMP"/>
    <property type="match status" value="1"/>
</dbReference>